<name>A0A8E2E6V8_9PEZI</name>
<dbReference type="OrthoDB" id="2156052at2759"/>
<accession>A0A8E2E6V8</accession>
<dbReference type="EMBL" id="KV745058">
    <property type="protein sequence ID" value="OCK78447.1"/>
    <property type="molecule type" value="Genomic_DNA"/>
</dbReference>
<dbReference type="AlphaFoldDB" id="A0A8E2E6V8"/>
<keyword evidence="3" id="KW-1185">Reference proteome</keyword>
<feature type="region of interest" description="Disordered" evidence="1">
    <location>
        <begin position="85"/>
        <end position="108"/>
    </location>
</feature>
<feature type="region of interest" description="Disordered" evidence="1">
    <location>
        <begin position="45"/>
        <end position="73"/>
    </location>
</feature>
<protein>
    <recommendedName>
        <fullName evidence="4">Protein kinase domain-containing protein</fullName>
    </recommendedName>
</protein>
<evidence type="ECO:0000313" key="2">
    <source>
        <dbReference type="EMBL" id="OCK78447.1"/>
    </source>
</evidence>
<evidence type="ECO:0008006" key="4">
    <source>
        <dbReference type="Google" id="ProtNLM"/>
    </source>
</evidence>
<proteinExistence type="predicted"/>
<reference evidence="2 3" key="1">
    <citation type="journal article" date="2016" name="Nat. Commun.">
        <title>Ectomycorrhizal ecology is imprinted in the genome of the dominant symbiotic fungus Cenococcum geophilum.</title>
        <authorList>
            <consortium name="DOE Joint Genome Institute"/>
            <person name="Peter M."/>
            <person name="Kohler A."/>
            <person name="Ohm R.A."/>
            <person name="Kuo A."/>
            <person name="Krutzmann J."/>
            <person name="Morin E."/>
            <person name="Arend M."/>
            <person name="Barry K.W."/>
            <person name="Binder M."/>
            <person name="Choi C."/>
            <person name="Clum A."/>
            <person name="Copeland A."/>
            <person name="Grisel N."/>
            <person name="Haridas S."/>
            <person name="Kipfer T."/>
            <person name="LaButti K."/>
            <person name="Lindquist E."/>
            <person name="Lipzen A."/>
            <person name="Maire R."/>
            <person name="Meier B."/>
            <person name="Mihaltcheva S."/>
            <person name="Molinier V."/>
            <person name="Murat C."/>
            <person name="Poggeler S."/>
            <person name="Quandt C.A."/>
            <person name="Sperisen C."/>
            <person name="Tritt A."/>
            <person name="Tisserant E."/>
            <person name="Crous P.W."/>
            <person name="Henrissat B."/>
            <person name="Nehls U."/>
            <person name="Egli S."/>
            <person name="Spatafora J.W."/>
            <person name="Grigoriev I.V."/>
            <person name="Martin F.M."/>
        </authorList>
    </citation>
    <scope>NUCLEOTIDE SEQUENCE [LARGE SCALE GENOMIC DNA]</scope>
    <source>
        <strain evidence="2 3">CBS 459.81</strain>
    </source>
</reference>
<evidence type="ECO:0000256" key="1">
    <source>
        <dbReference type="SAM" id="MobiDB-lite"/>
    </source>
</evidence>
<feature type="compositionally biased region" description="Low complexity" evidence="1">
    <location>
        <begin position="89"/>
        <end position="104"/>
    </location>
</feature>
<gene>
    <name evidence="2" type="ORF">K432DRAFT_427262</name>
</gene>
<organism evidence="2 3">
    <name type="scientific">Lepidopterella palustris CBS 459.81</name>
    <dbReference type="NCBI Taxonomy" id="1314670"/>
    <lineage>
        <taxon>Eukaryota</taxon>
        <taxon>Fungi</taxon>
        <taxon>Dikarya</taxon>
        <taxon>Ascomycota</taxon>
        <taxon>Pezizomycotina</taxon>
        <taxon>Dothideomycetes</taxon>
        <taxon>Pleosporomycetidae</taxon>
        <taxon>Mytilinidiales</taxon>
        <taxon>Argynnaceae</taxon>
        <taxon>Lepidopterella</taxon>
    </lineage>
</organism>
<evidence type="ECO:0000313" key="3">
    <source>
        <dbReference type="Proteomes" id="UP000250266"/>
    </source>
</evidence>
<sequence>MISSELDINLFERSTVEDHVSLIISRLYSNRTLRRKFNLKGSVKFENHGNTLSPDTPMEEDMQHISLSRDRRRRSPRLLAQAVRSTLQASSGSAEPAAAATSRPTRSRRPRADQFCVYNILGNAESTHSRVAAFIIEYKAPHKLTLGYIYEGLDNMDLNNVVYCRDTDSPRDFFRRLVAAVITQAFFYIVLAGLEHGYICTSEVFIFLKVPEDPTTVYYFLSIPKGDVGETTG</sequence>
<dbReference type="Proteomes" id="UP000250266">
    <property type="component" value="Unassembled WGS sequence"/>
</dbReference>